<dbReference type="InterPro" id="IPR029044">
    <property type="entry name" value="Nucleotide-diphossugar_trans"/>
</dbReference>
<proteinExistence type="predicted"/>
<sequence length="557" mass="64783">MFNSFFLENMIKLQDNFFNYCIVKGVTEINDELRINYLKNVIKLSDDDIGNYQKTINDNKDRVKKLILDLQKQFGENRISIKDVNSLTSLSKSENNHNYQTEMLLRWNYPAASDLLRMYILKEHGGIYTDTDMMPAYSKQVIFKIMMQTNGDNRFLEDLKLRRAISDGVLRYVNNQNIDEVNYNEISDADKNIIKKILTEISKMPEDSIFTKINTRIPRDTMPILRRYHLWPDGWNIRGLNGFMLSHKGSEVIDAVIAGQNQAYRELRRIRDNIHSEIYFKQTDELSSLPDTDKIGGILVKKYLSGSLFSKFRQDTIIPEALSTLQISGPDLIQRKMLQFFRSRGVLGEEFINERKLSDKAYIGVYKTTGTGKYDWLTPESIGVNDVTPADESTWCIGKGRCVDDFLFKDVSTLKTENLPELFLTKIDTDTFFSQWSTKTKKDLQKKIQDLTVRYNELIDSSTIDFKNLYEIDQMLHMIMLEMNDDIAKRSLFSLQVQIAEKIRRMTIPVDNIINIYPDLHKKNDNDLSMSIKGFLASNPHTKINILYSNKTEHNIL</sequence>
<dbReference type="InterPro" id="IPR024770">
    <property type="entry name" value="TcdA/TcdB_cat"/>
</dbReference>
<feature type="domain" description="GT44" evidence="1">
    <location>
        <begin position="11"/>
        <end position="327"/>
    </location>
</feature>
<protein>
    <submittedName>
        <fullName evidence="2">Efa1/LifA-like protein</fullName>
    </submittedName>
</protein>
<reference evidence="2 3" key="1">
    <citation type="submission" date="2018-06" db="EMBL/GenBank/DDBJ databases">
        <authorList>
            <consortium name="Pathogen Informatics"/>
            <person name="Doyle S."/>
        </authorList>
    </citation>
    <scope>NUCLEOTIDE SEQUENCE [LARGE SCALE GENOMIC DNA]</scope>
    <source>
        <strain evidence="2 3">NCTC8622</strain>
    </source>
</reference>
<gene>
    <name evidence="2" type="primary">efa1</name>
    <name evidence="2" type="synonym">lifA_3</name>
    <name evidence="2" type="ORF">NCTC8622_01984</name>
</gene>
<dbReference type="EMBL" id="UGCP01000002">
    <property type="protein sequence ID" value="STI82976.1"/>
    <property type="molecule type" value="Genomic_DNA"/>
</dbReference>
<dbReference type="Proteomes" id="UP000254079">
    <property type="component" value="Unassembled WGS sequence"/>
</dbReference>
<dbReference type="SUPFAM" id="SSF53448">
    <property type="entry name" value="Nucleotide-diphospho-sugar transferases"/>
    <property type="match status" value="1"/>
</dbReference>
<organism evidence="2 3">
    <name type="scientific">Escherichia coli</name>
    <dbReference type="NCBI Taxonomy" id="562"/>
    <lineage>
        <taxon>Bacteria</taxon>
        <taxon>Pseudomonadati</taxon>
        <taxon>Pseudomonadota</taxon>
        <taxon>Gammaproteobacteria</taxon>
        <taxon>Enterobacterales</taxon>
        <taxon>Enterobacteriaceae</taxon>
        <taxon>Escherichia</taxon>
    </lineage>
</organism>
<evidence type="ECO:0000313" key="3">
    <source>
        <dbReference type="Proteomes" id="UP000254079"/>
    </source>
</evidence>
<dbReference type="AlphaFoldDB" id="A0A376U0F6"/>
<dbReference type="Gene3D" id="3.90.550.20">
    <property type="match status" value="1"/>
</dbReference>
<evidence type="ECO:0000259" key="1">
    <source>
        <dbReference type="Pfam" id="PF12919"/>
    </source>
</evidence>
<dbReference type="GO" id="GO:0016757">
    <property type="term" value="F:glycosyltransferase activity"/>
    <property type="evidence" value="ECO:0007669"/>
    <property type="project" value="InterPro"/>
</dbReference>
<name>A0A376U0F6_ECOLX</name>
<dbReference type="Pfam" id="PF12919">
    <property type="entry name" value="TcdA_TcdB"/>
    <property type="match status" value="1"/>
</dbReference>
<evidence type="ECO:0000313" key="2">
    <source>
        <dbReference type="EMBL" id="STI82976.1"/>
    </source>
</evidence>
<accession>A0A376U0F6</accession>